<dbReference type="Proteomes" id="UP001162162">
    <property type="component" value="Unassembled WGS sequence"/>
</dbReference>
<dbReference type="SMART" id="SM00868">
    <property type="entry name" value="zf-AD"/>
    <property type="match status" value="1"/>
</dbReference>
<dbReference type="EMBL" id="JAPWTK010000135">
    <property type="protein sequence ID" value="KAJ8948488.1"/>
    <property type="molecule type" value="Genomic_DNA"/>
</dbReference>
<evidence type="ECO:0000313" key="2">
    <source>
        <dbReference type="EMBL" id="KAJ8948488.1"/>
    </source>
</evidence>
<dbReference type="AlphaFoldDB" id="A0AAV8YC71"/>
<dbReference type="InterPro" id="IPR012934">
    <property type="entry name" value="Znf_AD"/>
</dbReference>
<gene>
    <name evidence="2" type="ORF">NQ318_000025</name>
</gene>
<comment type="caution">
    <text evidence="2">The sequence shown here is derived from an EMBL/GenBank/DDBJ whole genome shotgun (WGS) entry which is preliminary data.</text>
</comment>
<organism evidence="2 3">
    <name type="scientific">Aromia moschata</name>
    <dbReference type="NCBI Taxonomy" id="1265417"/>
    <lineage>
        <taxon>Eukaryota</taxon>
        <taxon>Metazoa</taxon>
        <taxon>Ecdysozoa</taxon>
        <taxon>Arthropoda</taxon>
        <taxon>Hexapoda</taxon>
        <taxon>Insecta</taxon>
        <taxon>Pterygota</taxon>
        <taxon>Neoptera</taxon>
        <taxon>Endopterygota</taxon>
        <taxon>Coleoptera</taxon>
        <taxon>Polyphaga</taxon>
        <taxon>Cucujiformia</taxon>
        <taxon>Chrysomeloidea</taxon>
        <taxon>Cerambycidae</taxon>
        <taxon>Cerambycinae</taxon>
        <taxon>Callichromatini</taxon>
        <taxon>Aromia</taxon>
    </lineage>
</organism>
<sequence length="144" mass="16712">MDICRFCLKTIEKPLPINKMSKEIIGLLMLKLDLRITPEPVMCHGCAETLQMAFDFKSACIYTDDCLYPFIEGKSQTRLDLWEIYLKVNDNEDVESVNGCEVCRFCMKLGDSRLCTPLDVIEENVEIKKLLENYWPDVVSCSWR</sequence>
<protein>
    <recommendedName>
        <fullName evidence="1">ZAD domain-containing protein</fullName>
    </recommendedName>
</protein>
<evidence type="ECO:0000313" key="3">
    <source>
        <dbReference type="Proteomes" id="UP001162162"/>
    </source>
</evidence>
<evidence type="ECO:0000259" key="1">
    <source>
        <dbReference type="SMART" id="SM00868"/>
    </source>
</evidence>
<dbReference type="SUPFAM" id="SSF57716">
    <property type="entry name" value="Glucocorticoid receptor-like (DNA-binding domain)"/>
    <property type="match status" value="1"/>
</dbReference>
<dbReference type="GO" id="GO:0005634">
    <property type="term" value="C:nucleus"/>
    <property type="evidence" value="ECO:0007669"/>
    <property type="project" value="InterPro"/>
</dbReference>
<reference evidence="2" key="1">
    <citation type="journal article" date="2023" name="Insect Mol. Biol.">
        <title>Genome sequencing provides insights into the evolution of gene families encoding plant cell wall-degrading enzymes in longhorned beetles.</title>
        <authorList>
            <person name="Shin N.R."/>
            <person name="Okamura Y."/>
            <person name="Kirsch R."/>
            <person name="Pauchet Y."/>
        </authorList>
    </citation>
    <scope>NUCLEOTIDE SEQUENCE</scope>
    <source>
        <strain evidence="2">AMC_N1</strain>
    </source>
</reference>
<dbReference type="GO" id="GO:0008270">
    <property type="term" value="F:zinc ion binding"/>
    <property type="evidence" value="ECO:0007669"/>
    <property type="project" value="InterPro"/>
</dbReference>
<feature type="domain" description="ZAD" evidence="1">
    <location>
        <begin position="3"/>
        <end position="70"/>
    </location>
</feature>
<keyword evidence="3" id="KW-1185">Reference proteome</keyword>
<accession>A0AAV8YC71</accession>
<name>A0AAV8YC71_9CUCU</name>
<proteinExistence type="predicted"/>